<sequence length="1171" mass="128953">MAVAVTTDPDVHNRRESQAGVLGDEGLELGPPVTGLNGGLNQAAHPKTMTTAQDGHGQGATATCSASNPKAPKMVTSSACQNGSCKSSPSSDSEAAESRLSPSKLVRLFSGSRKRMSVQSERPRSVVLVGNSSTWNALASFRKMGSFKRLKSSVLQGIQNREGADVSKEEPAGDPGRAAPNGTITILGKGLGRCPSLGPTGDGTGSDCSDPEDTEDAFQRSTHRSRSIRKAYGLGRISLLDLGRQPAPEPPLCEIHVSDPEPSGAVPLPRRSKSIDSLSILKSSFKRKSASNLTELPGDRQVPPRTLSSSSADSEKPGGSQRRTRRWRSPIRAKDFDRVLRLVSNVKDAAWKREAPGSAAPSPGPGDANPPLGPRSKLHDDYSHRTSSSVEPDARRGGPLSTPCIPTPCTVAPKIAQEPHLDVDTAVFPLETKSAQPPGNDEPRAGSPSPSHTDPEGLSQASNEATAGIQLPSDSVQLPTPLRPTTPKPQSPQSPGSTKCPSSVSVLSLSSADGEEGTEDAAHRQLGPAPLQDTLRTSAGDEGGQSSDSYCPVNPDGAASPEERKEEAAARPPVPAHQVPPYKAVSARLRPFTFSQSTPIGLDRVGRRRQMKASNVSSDGGAESSALVDDNGSEEDFSYEELCQANPRYLQPGGEQLAINELISDGSVVCAEALWDHVTMDDQELGFKAGDVIQVLEASNKDWWWGRNEDKEAWFPASFVRLRVNQEELPEGCSSSHGEEQDEDTSKARHKHPESQQQMRTNVIQEIMNTERVYIKHLKDICEGYIRQCRKHTGMFTVAQLATIFGNIEDIYKFQRKFLKDLEKQYNKEEPHLSEIGSCFLQHQEGFAIYSEYCNNHPGACVELSNLMKQSKYRHFFEACRLLQQMIDIALDGFLLTPVQKICKYPLQLAELLKYTTQEHSDYSNIKAAYEAMKNVACLINERKRKLESIDKIARWQVSIVGWEGLDILDRSSELIHSGELTRITRQGKSQQRVFFLFDHQLVSCKKDLLRRDMLYYKGRMDMDEVELVDVEDGRDRDWNLSMRNAFKLVSRTTDEVHLFCARKQEDKARWLQAYADERQRVQEDQQMGMEISENQKKLAMLNAQKAGHGKSKGYGSCPAAPPHQSLPPIHQRHITVPTSIPQQQVFALAEPKRKPSLFWHTFHKLTPFRK</sequence>
<dbReference type="GeneID" id="110341866"/>
<evidence type="ECO:0000313" key="10">
    <source>
        <dbReference type="Proteomes" id="UP000886700"/>
    </source>
</evidence>
<dbReference type="PROSITE" id="PS50003">
    <property type="entry name" value="PH_DOMAIN"/>
    <property type="match status" value="1"/>
</dbReference>
<dbReference type="InterPro" id="IPR000219">
    <property type="entry name" value="DH_dom"/>
</dbReference>
<name>A0ABM2X6N5_MESAU</name>
<feature type="domain" description="PH" evidence="8">
    <location>
        <begin position="974"/>
        <end position="1080"/>
    </location>
</feature>
<evidence type="ECO:0000256" key="2">
    <source>
        <dbReference type="ARBA" id="ARBA00022443"/>
    </source>
</evidence>
<evidence type="ECO:0000259" key="8">
    <source>
        <dbReference type="PROSITE" id="PS50003"/>
    </source>
</evidence>
<evidence type="ECO:0000256" key="4">
    <source>
        <dbReference type="ARBA" id="ARBA00022658"/>
    </source>
</evidence>
<feature type="region of interest" description="Disordered" evidence="6">
    <location>
        <begin position="1"/>
        <end position="101"/>
    </location>
</feature>
<dbReference type="SUPFAM" id="SSF48065">
    <property type="entry name" value="DBL homology domain (DH-domain)"/>
    <property type="match status" value="1"/>
</dbReference>
<reference evidence="11" key="1">
    <citation type="submission" date="2025-08" db="UniProtKB">
        <authorList>
            <consortium name="RefSeq"/>
        </authorList>
    </citation>
    <scope>IDENTIFICATION</scope>
    <source>
        <tissue evidence="11">Liver</tissue>
    </source>
</reference>
<dbReference type="RefSeq" id="XP_040596518.1">
    <property type="nucleotide sequence ID" value="XM_040740584.1"/>
</dbReference>
<evidence type="ECO:0000259" key="9">
    <source>
        <dbReference type="PROSITE" id="PS50010"/>
    </source>
</evidence>
<proteinExistence type="predicted"/>
<evidence type="ECO:0000313" key="11">
    <source>
        <dbReference type="RefSeq" id="XP_040596518.1"/>
    </source>
</evidence>
<accession>A0ABM2X6N5</accession>
<gene>
    <name evidence="11" type="primary">Spata13</name>
</gene>
<evidence type="ECO:0000256" key="1">
    <source>
        <dbReference type="ARBA" id="ARBA00004496"/>
    </source>
</evidence>
<feature type="compositionally biased region" description="Basic and acidic residues" evidence="6">
    <location>
        <begin position="162"/>
        <end position="171"/>
    </location>
</feature>
<dbReference type="Pfam" id="PF22697">
    <property type="entry name" value="SOS1_NGEF_PH"/>
    <property type="match status" value="1"/>
</dbReference>
<dbReference type="PROSITE" id="PS50010">
    <property type="entry name" value="DH_2"/>
    <property type="match status" value="1"/>
</dbReference>
<dbReference type="SMART" id="SM00233">
    <property type="entry name" value="PH"/>
    <property type="match status" value="1"/>
</dbReference>
<comment type="subcellular location">
    <subcellularLocation>
        <location evidence="1">Cytoplasm</location>
    </subcellularLocation>
</comment>
<dbReference type="SMART" id="SM00325">
    <property type="entry name" value="RhoGEF"/>
    <property type="match status" value="1"/>
</dbReference>
<feature type="compositionally biased region" description="Low complexity" evidence="6">
    <location>
        <begin position="493"/>
        <end position="511"/>
    </location>
</feature>
<dbReference type="SUPFAM" id="SSF50044">
    <property type="entry name" value="SH3-domain"/>
    <property type="match status" value="1"/>
</dbReference>
<dbReference type="Pfam" id="PF00621">
    <property type="entry name" value="RhoGEF"/>
    <property type="match status" value="1"/>
</dbReference>
<dbReference type="InterPro" id="IPR011993">
    <property type="entry name" value="PH-like_dom_sf"/>
</dbReference>
<feature type="compositionally biased region" description="Low complexity" evidence="6">
    <location>
        <begin position="356"/>
        <end position="370"/>
    </location>
</feature>
<dbReference type="PROSITE" id="PS00741">
    <property type="entry name" value="DH_1"/>
    <property type="match status" value="1"/>
</dbReference>
<dbReference type="CDD" id="cd00160">
    <property type="entry name" value="RhoGEF"/>
    <property type="match status" value="1"/>
</dbReference>
<keyword evidence="3" id="KW-0963">Cytoplasm</keyword>
<keyword evidence="2 5" id="KW-0728">SH3 domain</keyword>
<dbReference type="Pfam" id="PF00018">
    <property type="entry name" value="SH3_1"/>
    <property type="match status" value="1"/>
</dbReference>
<dbReference type="InterPro" id="IPR035899">
    <property type="entry name" value="DBL_dom_sf"/>
</dbReference>
<feature type="domain" description="DH" evidence="9">
    <location>
        <begin position="759"/>
        <end position="943"/>
    </location>
</feature>
<dbReference type="Gene3D" id="1.20.900.10">
    <property type="entry name" value="Dbl homology (DH) domain"/>
    <property type="match status" value="1"/>
</dbReference>
<dbReference type="InterPro" id="IPR001331">
    <property type="entry name" value="GDS_CDC24_CS"/>
</dbReference>
<feature type="domain" description="SH3" evidence="7">
    <location>
        <begin position="666"/>
        <end position="725"/>
    </location>
</feature>
<keyword evidence="4" id="KW-0344">Guanine-nucleotide releasing factor</keyword>
<protein>
    <submittedName>
        <fullName evidence="11">Spermatogenesis-associated protein 13 isoform X2</fullName>
    </submittedName>
</protein>
<dbReference type="CDD" id="cd11973">
    <property type="entry name" value="SH3_ASEF"/>
    <property type="match status" value="1"/>
</dbReference>
<dbReference type="PANTHER" id="PTHR47544">
    <property type="entry name" value="RHO GUANINE NUCLEOTIDE EXCHANGE FACTOR 4"/>
    <property type="match status" value="1"/>
</dbReference>
<dbReference type="InterPro" id="IPR001849">
    <property type="entry name" value="PH_domain"/>
</dbReference>
<feature type="region of interest" description="Disordered" evidence="6">
    <location>
        <begin position="599"/>
        <end position="630"/>
    </location>
</feature>
<dbReference type="Gene3D" id="2.30.30.40">
    <property type="entry name" value="SH3 Domains"/>
    <property type="match status" value="1"/>
</dbReference>
<evidence type="ECO:0000256" key="6">
    <source>
        <dbReference type="SAM" id="MobiDB-lite"/>
    </source>
</evidence>
<organism evidence="10 11">
    <name type="scientific">Mesocricetus auratus</name>
    <name type="common">Golden hamster</name>
    <dbReference type="NCBI Taxonomy" id="10036"/>
    <lineage>
        <taxon>Eukaryota</taxon>
        <taxon>Metazoa</taxon>
        <taxon>Chordata</taxon>
        <taxon>Craniata</taxon>
        <taxon>Vertebrata</taxon>
        <taxon>Euteleostomi</taxon>
        <taxon>Mammalia</taxon>
        <taxon>Eutheria</taxon>
        <taxon>Euarchontoglires</taxon>
        <taxon>Glires</taxon>
        <taxon>Rodentia</taxon>
        <taxon>Myomorpha</taxon>
        <taxon>Muroidea</taxon>
        <taxon>Cricetidae</taxon>
        <taxon>Cricetinae</taxon>
        <taxon>Mesocricetus</taxon>
    </lineage>
</organism>
<feature type="compositionally biased region" description="Pro residues" evidence="6">
    <location>
        <begin position="481"/>
        <end position="492"/>
    </location>
</feature>
<feature type="compositionally biased region" description="Low complexity" evidence="6">
    <location>
        <begin position="84"/>
        <end position="93"/>
    </location>
</feature>
<dbReference type="SUPFAM" id="SSF50729">
    <property type="entry name" value="PH domain-like"/>
    <property type="match status" value="1"/>
</dbReference>
<dbReference type="PROSITE" id="PS50002">
    <property type="entry name" value="SH3"/>
    <property type="match status" value="1"/>
</dbReference>
<dbReference type="Proteomes" id="UP000886700">
    <property type="component" value="Unplaced"/>
</dbReference>
<dbReference type="InterPro" id="IPR001452">
    <property type="entry name" value="SH3_domain"/>
</dbReference>
<feature type="region of interest" description="Disordered" evidence="6">
    <location>
        <begin position="730"/>
        <end position="757"/>
    </location>
</feature>
<evidence type="ECO:0000256" key="3">
    <source>
        <dbReference type="ARBA" id="ARBA00022490"/>
    </source>
</evidence>
<dbReference type="SMART" id="SM00326">
    <property type="entry name" value="SH3"/>
    <property type="match status" value="1"/>
</dbReference>
<feature type="region of interest" description="Disordered" evidence="6">
    <location>
        <begin position="251"/>
        <end position="271"/>
    </location>
</feature>
<dbReference type="PANTHER" id="PTHR47544:SF5">
    <property type="entry name" value="SPERMATOGENESIS-ASSOCIATED 13"/>
    <property type="match status" value="1"/>
</dbReference>
<keyword evidence="10" id="KW-1185">Reference proteome</keyword>
<feature type="region of interest" description="Disordered" evidence="6">
    <location>
        <begin position="161"/>
        <end position="226"/>
    </location>
</feature>
<dbReference type="InterPro" id="IPR036028">
    <property type="entry name" value="SH3-like_dom_sf"/>
</dbReference>
<feature type="region of interest" description="Disordered" evidence="6">
    <location>
        <begin position="352"/>
        <end position="581"/>
    </location>
</feature>
<evidence type="ECO:0000259" key="7">
    <source>
        <dbReference type="PROSITE" id="PS50002"/>
    </source>
</evidence>
<dbReference type="CDD" id="cd01224">
    <property type="entry name" value="PH_Collybistin_ASEF"/>
    <property type="match status" value="1"/>
</dbReference>
<evidence type="ECO:0000256" key="5">
    <source>
        <dbReference type="PROSITE-ProRule" id="PRU00192"/>
    </source>
</evidence>
<feature type="region of interest" description="Disordered" evidence="6">
    <location>
        <begin position="286"/>
        <end position="330"/>
    </location>
</feature>
<dbReference type="InterPro" id="IPR055251">
    <property type="entry name" value="SOS1_NGEF_PH"/>
</dbReference>
<dbReference type="Gene3D" id="2.30.29.30">
    <property type="entry name" value="Pleckstrin-homology domain (PH domain)/Phosphotyrosine-binding domain (PTB)"/>
    <property type="match status" value="1"/>
</dbReference>